<dbReference type="RefSeq" id="WP_111478167.1">
    <property type="nucleotide sequence ID" value="NZ_QHKM01000003.1"/>
</dbReference>
<name>A0A328BHX4_9BACT</name>
<accession>A0A328BHX4</accession>
<dbReference type="EMBL" id="QHKM01000003">
    <property type="protein sequence ID" value="RAK66733.1"/>
    <property type="molecule type" value="Genomic_DNA"/>
</dbReference>
<sequence length="254" mass="25595">MNHPLKRIGHLLLLAAVPATILSSCGGDDDPDPVTPTPDQGKVMLVHAAAASNVQVTAFINDGQVGQLNYGQNSTYLNVNTGTPTLRINNGSTALVSQGLTIAKDQNYSSFAYSPSATIGATPAILTVTDDLAAPASGQAKVRIVHLAVNAPTPVRLTVPSAVPSTPGTDISGDVAFGAASNFFAINAGQLNLNVTAAGTPLRTTVLAVGDGSGSGTGVKNYEAGKIYTILVRGIAGSGVPAAQAAQAVIIQNN</sequence>
<dbReference type="Proteomes" id="UP000248553">
    <property type="component" value="Unassembled WGS sequence"/>
</dbReference>
<evidence type="ECO:0000313" key="3">
    <source>
        <dbReference type="EMBL" id="RAK66733.1"/>
    </source>
</evidence>
<dbReference type="InterPro" id="IPR025510">
    <property type="entry name" value="DUF4397"/>
</dbReference>
<keyword evidence="4" id="KW-1185">Reference proteome</keyword>
<feature type="domain" description="DUF4397" evidence="2">
    <location>
        <begin position="42"/>
        <end position="153"/>
    </location>
</feature>
<keyword evidence="1" id="KW-0732">Signal</keyword>
<dbReference type="PROSITE" id="PS51257">
    <property type="entry name" value="PROKAR_LIPOPROTEIN"/>
    <property type="match status" value="1"/>
</dbReference>
<dbReference type="AlphaFoldDB" id="A0A328BHX4"/>
<feature type="signal peptide" evidence="1">
    <location>
        <begin position="1"/>
        <end position="26"/>
    </location>
</feature>
<feature type="chain" id="PRO_5016370844" description="DUF4397 domain-containing protein" evidence="1">
    <location>
        <begin position="27"/>
        <end position="254"/>
    </location>
</feature>
<evidence type="ECO:0000256" key="1">
    <source>
        <dbReference type="SAM" id="SignalP"/>
    </source>
</evidence>
<evidence type="ECO:0000259" key="2">
    <source>
        <dbReference type="Pfam" id="PF14344"/>
    </source>
</evidence>
<comment type="caution">
    <text evidence="3">The sequence shown here is derived from an EMBL/GenBank/DDBJ whole genome shotgun (WGS) entry which is preliminary data.</text>
</comment>
<evidence type="ECO:0000313" key="4">
    <source>
        <dbReference type="Proteomes" id="UP000248553"/>
    </source>
</evidence>
<gene>
    <name evidence="3" type="ORF">DLM85_10980</name>
</gene>
<dbReference type="Pfam" id="PF14344">
    <property type="entry name" value="DUF4397"/>
    <property type="match status" value="1"/>
</dbReference>
<reference evidence="4" key="1">
    <citation type="submission" date="2018-05" db="EMBL/GenBank/DDBJ databases">
        <authorList>
            <person name="Nie L."/>
        </authorList>
    </citation>
    <scope>NUCLEOTIDE SEQUENCE [LARGE SCALE GENOMIC DNA]</scope>
    <source>
        <strain evidence="4">NL</strain>
    </source>
</reference>
<proteinExistence type="predicted"/>
<organism evidence="3 4">
    <name type="scientific">Hymenobacter edaphi</name>
    <dbReference type="NCBI Taxonomy" id="2211146"/>
    <lineage>
        <taxon>Bacteria</taxon>
        <taxon>Pseudomonadati</taxon>
        <taxon>Bacteroidota</taxon>
        <taxon>Cytophagia</taxon>
        <taxon>Cytophagales</taxon>
        <taxon>Hymenobacteraceae</taxon>
        <taxon>Hymenobacter</taxon>
    </lineage>
</organism>
<protein>
    <recommendedName>
        <fullName evidence="2">DUF4397 domain-containing protein</fullName>
    </recommendedName>
</protein>
<dbReference type="OrthoDB" id="9792011at2"/>